<dbReference type="InterPro" id="IPR008278">
    <property type="entry name" value="4-PPantetheinyl_Trfase_dom"/>
</dbReference>
<sequence>MSPDSFCSVRPGECHVWTARAVSVSASAHLCALLDARERRVYESLTGEPVRAQYLTAHALLRSVLGAALDRDPAGLAFAAGPHGKPYLTDAPVEFSISHSGELVAVALSADAPVGVDVERITELAELPLPVLSERERAVFDRVPGPARAVAFTSYWVRKEAVLKATGEGLRVDPARLTVSAPDRPAELLAWRGRDDVQPHPEVRLYDLDAGEGYRGAVALLGGAHRIVRHDGGGVLHRPRRIVG</sequence>
<feature type="domain" description="4'-phosphopantetheinyl transferase" evidence="3">
    <location>
        <begin position="113"/>
        <end position="195"/>
    </location>
</feature>
<dbReference type="GO" id="GO:0008897">
    <property type="term" value="F:holo-[acyl-carrier-protein] synthase activity"/>
    <property type="evidence" value="ECO:0007669"/>
    <property type="project" value="InterPro"/>
</dbReference>
<dbReference type="Pfam" id="PF01648">
    <property type="entry name" value="ACPS"/>
    <property type="match status" value="1"/>
</dbReference>
<dbReference type="InterPro" id="IPR050559">
    <property type="entry name" value="P-Pant_transferase_sf"/>
</dbReference>
<evidence type="ECO:0000256" key="1">
    <source>
        <dbReference type="ARBA" id="ARBA00010990"/>
    </source>
</evidence>
<dbReference type="SUPFAM" id="SSF56214">
    <property type="entry name" value="4'-phosphopantetheinyl transferase"/>
    <property type="match status" value="2"/>
</dbReference>
<name>A0A2P2GL12_STREW</name>
<proteinExistence type="inferred from homology"/>
<evidence type="ECO:0000256" key="2">
    <source>
        <dbReference type="ARBA" id="ARBA00022679"/>
    </source>
</evidence>
<comment type="similarity">
    <text evidence="1">Belongs to the P-Pant transferase superfamily. Gsp/Sfp/HetI/AcpT family.</text>
</comment>
<keyword evidence="5" id="KW-1185">Reference proteome</keyword>
<dbReference type="GO" id="GO:0000287">
    <property type="term" value="F:magnesium ion binding"/>
    <property type="evidence" value="ECO:0007669"/>
    <property type="project" value="InterPro"/>
</dbReference>
<reference evidence="4 5" key="1">
    <citation type="submission" date="2015-05" db="EMBL/GenBank/DDBJ databases">
        <title>Draft Genome assembly of Streptomyces showdoensis.</title>
        <authorList>
            <person name="Thapa K.K."/>
            <person name="Metsa-Ketela M."/>
        </authorList>
    </citation>
    <scope>NUCLEOTIDE SEQUENCE [LARGE SCALE GENOMIC DNA]</scope>
    <source>
        <strain evidence="4 5">ATCC 15227</strain>
    </source>
</reference>
<dbReference type="InterPro" id="IPR037143">
    <property type="entry name" value="4-PPantetheinyl_Trfase_dom_sf"/>
</dbReference>
<dbReference type="EMBL" id="LAQS01000029">
    <property type="protein sequence ID" value="KKZ72200.1"/>
    <property type="molecule type" value="Genomic_DNA"/>
</dbReference>
<gene>
    <name evidence="4" type="ORF">VO63_19610</name>
</gene>
<dbReference type="Proteomes" id="UP000265325">
    <property type="component" value="Unassembled WGS sequence"/>
</dbReference>
<accession>A0A2P2GL12</accession>
<dbReference type="AlphaFoldDB" id="A0A2P2GL12"/>
<dbReference type="PANTHER" id="PTHR12215:SF10">
    <property type="entry name" value="L-AMINOADIPATE-SEMIALDEHYDE DEHYDROGENASE-PHOSPHOPANTETHEINYL TRANSFERASE"/>
    <property type="match status" value="1"/>
</dbReference>
<protein>
    <recommendedName>
        <fullName evidence="3">4'-phosphopantetheinyl transferase domain-containing protein</fullName>
    </recommendedName>
</protein>
<dbReference type="PANTHER" id="PTHR12215">
    <property type="entry name" value="PHOSPHOPANTETHEINE TRANSFERASE"/>
    <property type="match status" value="1"/>
</dbReference>
<evidence type="ECO:0000313" key="4">
    <source>
        <dbReference type="EMBL" id="KKZ72200.1"/>
    </source>
</evidence>
<organism evidence="4 5">
    <name type="scientific">Streptomyces showdoensis</name>
    <dbReference type="NCBI Taxonomy" id="68268"/>
    <lineage>
        <taxon>Bacteria</taxon>
        <taxon>Bacillati</taxon>
        <taxon>Actinomycetota</taxon>
        <taxon>Actinomycetes</taxon>
        <taxon>Kitasatosporales</taxon>
        <taxon>Streptomycetaceae</taxon>
        <taxon>Streptomyces</taxon>
    </lineage>
</organism>
<dbReference type="GO" id="GO:0019878">
    <property type="term" value="P:lysine biosynthetic process via aminoadipic acid"/>
    <property type="evidence" value="ECO:0007669"/>
    <property type="project" value="TreeGrafter"/>
</dbReference>
<dbReference type="Gene3D" id="3.90.470.20">
    <property type="entry name" value="4'-phosphopantetheinyl transferase domain"/>
    <property type="match status" value="2"/>
</dbReference>
<evidence type="ECO:0000313" key="5">
    <source>
        <dbReference type="Proteomes" id="UP000265325"/>
    </source>
</evidence>
<evidence type="ECO:0000259" key="3">
    <source>
        <dbReference type="Pfam" id="PF01648"/>
    </source>
</evidence>
<dbReference type="OrthoDB" id="190168at2"/>
<comment type="caution">
    <text evidence="4">The sequence shown here is derived from an EMBL/GenBank/DDBJ whole genome shotgun (WGS) entry which is preliminary data.</text>
</comment>
<dbReference type="GO" id="GO:0005829">
    <property type="term" value="C:cytosol"/>
    <property type="evidence" value="ECO:0007669"/>
    <property type="project" value="TreeGrafter"/>
</dbReference>
<keyword evidence="2" id="KW-0808">Transferase</keyword>